<keyword evidence="11" id="KW-0175">Coiled coil</keyword>
<dbReference type="Pfam" id="PF00512">
    <property type="entry name" value="HisKA"/>
    <property type="match status" value="1"/>
</dbReference>
<evidence type="ECO:0000256" key="6">
    <source>
        <dbReference type="ARBA" id="ARBA00022777"/>
    </source>
</evidence>
<dbReference type="Gene3D" id="3.30.565.10">
    <property type="entry name" value="Histidine kinase-like ATPase, C-terminal domain"/>
    <property type="match status" value="1"/>
</dbReference>
<evidence type="ECO:0000256" key="7">
    <source>
        <dbReference type="ARBA" id="ARBA00022840"/>
    </source>
</evidence>
<dbReference type="EC" id="2.7.13.3" evidence="2"/>
<dbReference type="InterPro" id="IPR035965">
    <property type="entry name" value="PAS-like_dom_sf"/>
</dbReference>
<name>A0A7S9L1T6_9SPHI</name>
<dbReference type="PROSITE" id="PS50112">
    <property type="entry name" value="PAS"/>
    <property type="match status" value="1"/>
</dbReference>
<dbReference type="AlphaFoldDB" id="A0A7S9L1T6"/>
<dbReference type="RefSeq" id="WP_196100327.1">
    <property type="nucleotide sequence ID" value="NZ_CP064939.1"/>
</dbReference>
<dbReference type="InterPro" id="IPR003594">
    <property type="entry name" value="HATPase_dom"/>
</dbReference>
<keyword evidence="15" id="KW-1185">Reference proteome</keyword>
<evidence type="ECO:0000256" key="10">
    <source>
        <dbReference type="ARBA" id="ARBA00070616"/>
    </source>
</evidence>
<dbReference type="PROSITE" id="PS50109">
    <property type="entry name" value="HIS_KIN"/>
    <property type="match status" value="1"/>
</dbReference>
<evidence type="ECO:0000259" key="13">
    <source>
        <dbReference type="PROSITE" id="PS50112"/>
    </source>
</evidence>
<comment type="catalytic activity">
    <reaction evidence="1">
        <text>ATP + protein L-histidine = ADP + protein N-phospho-L-histidine.</text>
        <dbReference type="EC" id="2.7.13.3"/>
    </reaction>
</comment>
<protein>
    <recommendedName>
        <fullName evidence="10">Sensor protein FixL</fullName>
        <ecNumber evidence="2">2.7.13.3</ecNumber>
    </recommendedName>
</protein>
<dbReference type="PRINTS" id="PR00344">
    <property type="entry name" value="BCTRLSENSOR"/>
</dbReference>
<dbReference type="GO" id="GO:0006355">
    <property type="term" value="P:regulation of DNA-templated transcription"/>
    <property type="evidence" value="ECO:0007669"/>
    <property type="project" value="InterPro"/>
</dbReference>
<dbReference type="SMART" id="SM00091">
    <property type="entry name" value="PAS"/>
    <property type="match status" value="1"/>
</dbReference>
<dbReference type="InterPro" id="IPR003661">
    <property type="entry name" value="HisK_dim/P_dom"/>
</dbReference>
<accession>A0A7S9L1T6</accession>
<dbReference type="GO" id="GO:0000155">
    <property type="term" value="F:phosphorelay sensor kinase activity"/>
    <property type="evidence" value="ECO:0007669"/>
    <property type="project" value="InterPro"/>
</dbReference>
<dbReference type="SMART" id="SM00387">
    <property type="entry name" value="HATPase_c"/>
    <property type="match status" value="1"/>
</dbReference>
<dbReference type="PANTHER" id="PTHR43711">
    <property type="entry name" value="TWO-COMPONENT HISTIDINE KINASE"/>
    <property type="match status" value="1"/>
</dbReference>
<gene>
    <name evidence="14" type="ORF">IZT61_06300</name>
</gene>
<dbReference type="InterPro" id="IPR036097">
    <property type="entry name" value="HisK_dim/P_sf"/>
</dbReference>
<dbReference type="Proteomes" id="UP000594759">
    <property type="component" value="Chromosome"/>
</dbReference>
<dbReference type="SUPFAM" id="SSF55874">
    <property type="entry name" value="ATPase domain of HSP90 chaperone/DNA topoisomerase II/histidine kinase"/>
    <property type="match status" value="1"/>
</dbReference>
<proteinExistence type="predicted"/>
<comment type="function">
    <text evidence="9">Putative oxygen sensor; modulates the activity of FixJ, a transcriptional activator of nitrogen fixation fixK gene. FixL probably acts as a kinase that phosphorylates FixJ.</text>
</comment>
<sequence length="399" mass="44934">MDRSKFLDAIIENAIDGIITIDDSGIIEHLNPAALALFGYSRSELVGKNVSTLMPQPDKARHDSYIQNYHNTGQKHIIGIGREVQGQRKDGSVFPFRLGVSEVKFSDRRIYTGFIHDLSKEKASEEQIKSYTEKLEVKIKERTRDLVKLVSELEMAKENMRALFQKEKELNQLKTRFVSMASHEFRTPLSSIQLSASLIDKYTSKNDVSNVEKHTSKIKNSINNLTTILNDFLSLEKLEAGKVEASAQRFNIVSFAEEIAEEMQLMTKQNQHIIYEHTGVTAEVSIDPNLLRNCIINLISNAVKYSGEDTLIQFNTFLTNDKLELEVKDNGIGIPDSDQNNLFEPFFRAHNTGDIPGTGLGLNIVKRYVGLMGGTVYCKSRLNSGTVFTLSFDLMADNN</sequence>
<dbReference type="CDD" id="cd00075">
    <property type="entry name" value="HATPase"/>
    <property type="match status" value="1"/>
</dbReference>
<dbReference type="CDD" id="cd00082">
    <property type="entry name" value="HisKA"/>
    <property type="match status" value="1"/>
</dbReference>
<organism evidence="14 15">
    <name type="scientific">Pedobacter endophyticus</name>
    <dbReference type="NCBI Taxonomy" id="2789740"/>
    <lineage>
        <taxon>Bacteria</taxon>
        <taxon>Pseudomonadati</taxon>
        <taxon>Bacteroidota</taxon>
        <taxon>Sphingobacteriia</taxon>
        <taxon>Sphingobacteriales</taxon>
        <taxon>Sphingobacteriaceae</taxon>
        <taxon>Pedobacter</taxon>
    </lineage>
</organism>
<evidence type="ECO:0000256" key="1">
    <source>
        <dbReference type="ARBA" id="ARBA00000085"/>
    </source>
</evidence>
<evidence type="ECO:0000256" key="2">
    <source>
        <dbReference type="ARBA" id="ARBA00012438"/>
    </source>
</evidence>
<dbReference type="InterPro" id="IPR036890">
    <property type="entry name" value="HATPase_C_sf"/>
</dbReference>
<dbReference type="CDD" id="cd00130">
    <property type="entry name" value="PAS"/>
    <property type="match status" value="1"/>
</dbReference>
<evidence type="ECO:0000256" key="9">
    <source>
        <dbReference type="ARBA" id="ARBA00059827"/>
    </source>
</evidence>
<keyword evidence="5" id="KW-0547">Nucleotide-binding</keyword>
<dbReference type="FunFam" id="3.30.450.20:FF:000060">
    <property type="entry name" value="Sensor protein FixL"/>
    <property type="match status" value="1"/>
</dbReference>
<keyword evidence="4" id="KW-0808">Transferase</keyword>
<dbReference type="Gene3D" id="3.30.450.20">
    <property type="entry name" value="PAS domain"/>
    <property type="match status" value="1"/>
</dbReference>
<dbReference type="Pfam" id="PF02518">
    <property type="entry name" value="HATPase_c"/>
    <property type="match status" value="1"/>
</dbReference>
<dbReference type="InterPro" id="IPR005467">
    <property type="entry name" value="His_kinase_dom"/>
</dbReference>
<dbReference type="InterPro" id="IPR013767">
    <property type="entry name" value="PAS_fold"/>
</dbReference>
<dbReference type="InterPro" id="IPR050736">
    <property type="entry name" value="Sensor_HK_Regulatory"/>
</dbReference>
<evidence type="ECO:0000256" key="11">
    <source>
        <dbReference type="SAM" id="Coils"/>
    </source>
</evidence>
<dbReference type="SMART" id="SM00388">
    <property type="entry name" value="HisKA"/>
    <property type="match status" value="1"/>
</dbReference>
<evidence type="ECO:0000256" key="5">
    <source>
        <dbReference type="ARBA" id="ARBA00022741"/>
    </source>
</evidence>
<reference evidence="14 15" key="1">
    <citation type="submission" date="2020-11" db="EMBL/GenBank/DDBJ databases">
        <title>Pedobacter endophytica, an endophytic bacteria isolated form Carex pumila.</title>
        <authorList>
            <person name="Peng Y."/>
            <person name="Jiang L."/>
            <person name="Lee J."/>
        </authorList>
    </citation>
    <scope>NUCLEOTIDE SEQUENCE [LARGE SCALE GENOMIC DNA]</scope>
    <source>
        <strain evidence="14 15">JBR3-12</strain>
    </source>
</reference>
<evidence type="ECO:0000256" key="3">
    <source>
        <dbReference type="ARBA" id="ARBA00022553"/>
    </source>
</evidence>
<dbReference type="InterPro" id="IPR004358">
    <property type="entry name" value="Sig_transdc_His_kin-like_C"/>
</dbReference>
<feature type="domain" description="PAS" evidence="13">
    <location>
        <begin position="3"/>
        <end position="73"/>
    </location>
</feature>
<dbReference type="Gene3D" id="1.10.287.130">
    <property type="match status" value="1"/>
</dbReference>
<feature type="coiled-coil region" evidence="11">
    <location>
        <begin position="139"/>
        <end position="173"/>
    </location>
</feature>
<dbReference type="FunFam" id="3.30.565.10:FF:000006">
    <property type="entry name" value="Sensor histidine kinase WalK"/>
    <property type="match status" value="1"/>
</dbReference>
<keyword evidence="7" id="KW-0067">ATP-binding</keyword>
<dbReference type="InterPro" id="IPR000014">
    <property type="entry name" value="PAS"/>
</dbReference>
<dbReference type="SUPFAM" id="SSF47384">
    <property type="entry name" value="Homodimeric domain of signal transducing histidine kinase"/>
    <property type="match status" value="1"/>
</dbReference>
<dbReference type="PANTHER" id="PTHR43711:SF26">
    <property type="entry name" value="SENSOR HISTIDINE KINASE RCSC"/>
    <property type="match status" value="1"/>
</dbReference>
<dbReference type="SUPFAM" id="SSF55785">
    <property type="entry name" value="PYP-like sensor domain (PAS domain)"/>
    <property type="match status" value="1"/>
</dbReference>
<evidence type="ECO:0000256" key="8">
    <source>
        <dbReference type="ARBA" id="ARBA00023012"/>
    </source>
</evidence>
<keyword evidence="8" id="KW-0902">Two-component regulatory system</keyword>
<evidence type="ECO:0000256" key="4">
    <source>
        <dbReference type="ARBA" id="ARBA00022679"/>
    </source>
</evidence>
<keyword evidence="6 14" id="KW-0418">Kinase</keyword>
<dbReference type="KEGG" id="pex:IZT61_06300"/>
<dbReference type="GO" id="GO:0005524">
    <property type="term" value="F:ATP binding"/>
    <property type="evidence" value="ECO:0007669"/>
    <property type="project" value="UniProtKB-KW"/>
</dbReference>
<evidence type="ECO:0000313" key="15">
    <source>
        <dbReference type="Proteomes" id="UP000594759"/>
    </source>
</evidence>
<evidence type="ECO:0000313" key="14">
    <source>
        <dbReference type="EMBL" id="QPH40873.1"/>
    </source>
</evidence>
<feature type="domain" description="Histidine kinase" evidence="12">
    <location>
        <begin position="180"/>
        <end position="396"/>
    </location>
</feature>
<dbReference type="NCBIfam" id="TIGR00229">
    <property type="entry name" value="sensory_box"/>
    <property type="match status" value="1"/>
</dbReference>
<evidence type="ECO:0000259" key="12">
    <source>
        <dbReference type="PROSITE" id="PS50109"/>
    </source>
</evidence>
<dbReference type="Pfam" id="PF00989">
    <property type="entry name" value="PAS"/>
    <property type="match status" value="1"/>
</dbReference>
<dbReference type="EMBL" id="CP064939">
    <property type="protein sequence ID" value="QPH40873.1"/>
    <property type="molecule type" value="Genomic_DNA"/>
</dbReference>
<keyword evidence="3" id="KW-0597">Phosphoprotein</keyword>